<keyword evidence="2" id="KW-0812">Transmembrane</keyword>
<dbReference type="SUPFAM" id="SSF82866">
    <property type="entry name" value="Multidrug efflux transporter AcrB transmembrane domain"/>
    <property type="match status" value="2"/>
</dbReference>
<feature type="transmembrane region" description="Helical" evidence="2">
    <location>
        <begin position="850"/>
        <end position="872"/>
    </location>
</feature>
<feature type="transmembrane region" description="Helical" evidence="2">
    <location>
        <begin position="431"/>
        <end position="452"/>
    </location>
</feature>
<keyword evidence="2" id="KW-1133">Transmembrane helix</keyword>
<keyword evidence="4" id="KW-1185">Reference proteome</keyword>
<feature type="region of interest" description="Disordered" evidence="1">
    <location>
        <begin position="1018"/>
        <end position="1041"/>
    </location>
</feature>
<feature type="transmembrane region" description="Helical" evidence="2">
    <location>
        <begin position="464"/>
        <end position="482"/>
    </location>
</feature>
<dbReference type="GO" id="GO:0042910">
    <property type="term" value="F:xenobiotic transmembrane transporter activity"/>
    <property type="evidence" value="ECO:0007669"/>
    <property type="project" value="TreeGrafter"/>
</dbReference>
<evidence type="ECO:0000256" key="2">
    <source>
        <dbReference type="SAM" id="Phobius"/>
    </source>
</evidence>
<dbReference type="OrthoDB" id="8308837at2"/>
<dbReference type="PRINTS" id="PR00702">
    <property type="entry name" value="ACRIFLAVINRP"/>
</dbReference>
<feature type="transmembrane region" description="Helical" evidence="2">
    <location>
        <begin position="958"/>
        <end position="978"/>
    </location>
</feature>
<dbReference type="RefSeq" id="WP_160586462.1">
    <property type="nucleotide sequence ID" value="NZ_BMHN01000001.1"/>
</dbReference>
<comment type="caution">
    <text evidence="3">The sequence shown here is derived from an EMBL/GenBank/DDBJ whole genome shotgun (WGS) entry which is preliminary data.</text>
</comment>
<dbReference type="Gene3D" id="3.30.2090.10">
    <property type="entry name" value="Multidrug efflux transporter AcrB TolC docking domain, DN and DC subdomains"/>
    <property type="match status" value="2"/>
</dbReference>
<dbReference type="Proteomes" id="UP000470384">
    <property type="component" value="Unassembled WGS sequence"/>
</dbReference>
<dbReference type="PANTHER" id="PTHR32063:SF14">
    <property type="entry name" value="BLL4319 PROTEIN"/>
    <property type="match status" value="1"/>
</dbReference>
<dbReference type="Pfam" id="PF00873">
    <property type="entry name" value="ACR_tran"/>
    <property type="match status" value="1"/>
</dbReference>
<feature type="transmembrane region" description="Helical" evidence="2">
    <location>
        <begin position="12"/>
        <end position="34"/>
    </location>
</feature>
<keyword evidence="2" id="KW-0472">Membrane</keyword>
<evidence type="ECO:0000313" key="3">
    <source>
        <dbReference type="EMBL" id="NBG94349.1"/>
    </source>
</evidence>
<proteinExistence type="predicted"/>
<dbReference type="AlphaFoldDB" id="A0A845Q7L1"/>
<feature type="transmembrane region" description="Helical" evidence="2">
    <location>
        <begin position="334"/>
        <end position="353"/>
    </location>
</feature>
<dbReference type="InterPro" id="IPR001036">
    <property type="entry name" value="Acrflvin-R"/>
</dbReference>
<feature type="transmembrane region" description="Helical" evidence="2">
    <location>
        <begin position="527"/>
        <end position="547"/>
    </location>
</feature>
<feature type="transmembrane region" description="Helical" evidence="2">
    <location>
        <begin position="884"/>
        <end position="903"/>
    </location>
</feature>
<feature type="transmembrane region" description="Helical" evidence="2">
    <location>
        <begin position="984"/>
        <end position="1009"/>
    </location>
</feature>
<dbReference type="GO" id="GO:0005886">
    <property type="term" value="C:plasma membrane"/>
    <property type="evidence" value="ECO:0007669"/>
    <property type="project" value="TreeGrafter"/>
</dbReference>
<feature type="transmembrane region" description="Helical" evidence="2">
    <location>
        <begin position="909"/>
        <end position="930"/>
    </location>
</feature>
<dbReference type="Gene3D" id="3.30.70.1430">
    <property type="entry name" value="Multidrug efflux transporter AcrB pore domain"/>
    <property type="match status" value="2"/>
</dbReference>
<sequence>MFLSDLSVTRPVFAAVLGILLVVFGIVSFTQLPLRQYPDIDPPVVTIETAYPGAAASIVESRITEIIEDRISGIEGIDFIQSSSEDGESNVTIQFKTGRDVDSAANDVRDRVSRIVDNLPDEADPPEVQKRDADESVIVWLSLSSPNMSTLELTDFAERYVADRFSVLPGVARVRLSGAKSYAMRVWLDRMEMAARGLTASDVERALRAENVELPAGAVESLERQFTVRVARSFNDAEDFSRLVLARGEDGYLVRLGDVARVERSADEDRTFFRGNTLPRIGIGIVKQSTANTIDVARAAKAEADRLNPTLPEGMEITVSFDTSIFVEGAINEVYKTLAIAMVLVVLVILAFLGNIRAMLVPAVTVPISITASFTLLLILGFSINLLTLLALVLAIGLVVDDSIVVLENIQRRMDENRETALVAAFEGTRQVGFAVIATTMVLISVFVPIAFTEGDIGRLFAEFALTMAAAVAISSLVALTISPMIASKILRPNSAESGISARVEALLRASRDWYAGALEWSLTRPLIVFATFVALLGGTALLYNALPAEYSPQEDQGAFFIIVNGPEGATHAFMNEYMDEIEARLVPYLDSGEMETLLVRSPRSFGNITAFNTGIVISVLADWSERRSAFVIMDEIRARLSDLPGVRAFPVMRRGFGGGTNKPLQFVIGGGTYDELAEWRDIMLTELETNNPGLQGIDWDYKETQPQVEVDVDYDRAAELGVTVSEIGRTLETMLGGRNVTTYIDGGEEYPVILEGERESQRTPTDLQNIYVRSERSGELIPLSNLVTIQEFAGSTTLNRYNRIRALTLEANLADGLSLGDAIAHLNTIVDEKLPETVVVDYKGESRDYFTAGGALLFVFMLGIAVVFLVLSAQFESFVHPLIIMLTVPVVIGGGLFGLWLAGATINIYSQIGLVMLVGLAAKNGILIVEFANQLRDQGVEFAEALREASVTRFRPILMTGITTAAGTVPLIIGSGAGAESRAVIGVVVLAGVLASVALTLFVVPVAYNLLARGTGSPGDVRRRLEREHPEARTGHQPAE</sequence>
<evidence type="ECO:0000256" key="1">
    <source>
        <dbReference type="SAM" id="MobiDB-lite"/>
    </source>
</evidence>
<gene>
    <name evidence="3" type="ORF">GTQ45_01225</name>
</gene>
<reference evidence="3 4" key="1">
    <citation type="journal article" date="2016" name="Int. J. Syst. Evol. Microbiol.">
        <title>Pyruvatibacter mobilis gen. nov., sp. nov., a marine bacterium from the culture broth of Picochlorum sp. 122.</title>
        <authorList>
            <person name="Wang G."/>
            <person name="Tang M."/>
            <person name="Wu H."/>
            <person name="Dai S."/>
            <person name="Li T."/>
            <person name="Chen C."/>
            <person name="He H."/>
            <person name="Fan J."/>
            <person name="Xiang W."/>
            <person name="Li X."/>
        </authorList>
    </citation>
    <scope>NUCLEOTIDE SEQUENCE [LARGE SCALE GENOMIC DNA]</scope>
    <source>
        <strain evidence="3 4">GYP-11</strain>
    </source>
</reference>
<dbReference type="EMBL" id="WXYQ01000001">
    <property type="protein sequence ID" value="NBG94349.1"/>
    <property type="molecule type" value="Genomic_DNA"/>
</dbReference>
<dbReference type="Gene3D" id="3.30.70.1320">
    <property type="entry name" value="Multidrug efflux transporter AcrB pore domain like"/>
    <property type="match status" value="1"/>
</dbReference>
<dbReference type="SUPFAM" id="SSF82714">
    <property type="entry name" value="Multidrug efflux transporter AcrB TolC docking domain, DN and DC subdomains"/>
    <property type="match status" value="2"/>
</dbReference>
<protein>
    <submittedName>
        <fullName evidence="3">MMPL family transporter</fullName>
    </submittedName>
</protein>
<dbReference type="InterPro" id="IPR027463">
    <property type="entry name" value="AcrB_DN_DC_subdom"/>
</dbReference>
<dbReference type="SUPFAM" id="SSF82693">
    <property type="entry name" value="Multidrug efflux transporter AcrB pore domain, PN1, PN2, PC1 and PC2 subdomains"/>
    <property type="match status" value="3"/>
</dbReference>
<accession>A0A845Q7L1</accession>
<name>A0A845Q7L1_9HYPH</name>
<dbReference type="GeneID" id="300656406"/>
<dbReference type="Gene3D" id="1.20.1640.10">
    <property type="entry name" value="Multidrug efflux transporter AcrB transmembrane domain"/>
    <property type="match status" value="2"/>
</dbReference>
<dbReference type="PANTHER" id="PTHR32063">
    <property type="match status" value="1"/>
</dbReference>
<dbReference type="Gene3D" id="3.30.70.1440">
    <property type="entry name" value="Multidrug efflux transporter AcrB pore domain"/>
    <property type="match status" value="1"/>
</dbReference>
<evidence type="ECO:0000313" key="4">
    <source>
        <dbReference type="Proteomes" id="UP000470384"/>
    </source>
</evidence>
<organism evidence="3 4">
    <name type="scientific">Pyruvatibacter mobilis</name>
    <dbReference type="NCBI Taxonomy" id="1712261"/>
    <lineage>
        <taxon>Bacteria</taxon>
        <taxon>Pseudomonadati</taxon>
        <taxon>Pseudomonadota</taxon>
        <taxon>Alphaproteobacteria</taxon>
        <taxon>Hyphomicrobiales</taxon>
        <taxon>Parvibaculaceae</taxon>
        <taxon>Pyruvatibacter</taxon>
    </lineage>
</organism>
<feature type="compositionally biased region" description="Basic and acidic residues" evidence="1">
    <location>
        <begin position="1021"/>
        <end position="1041"/>
    </location>
</feature>